<keyword evidence="4" id="KW-0378">Hydrolase</keyword>
<dbReference type="InterPro" id="IPR023797">
    <property type="entry name" value="RNA3'_phos_cyclase_dom"/>
</dbReference>
<dbReference type="Gene3D" id="3.65.10.20">
    <property type="entry name" value="RNA 3'-terminal phosphate cyclase domain"/>
    <property type="match status" value="1"/>
</dbReference>
<dbReference type="PANTHER" id="PTHR10060:SF15">
    <property type="entry name" value="DEOXYRIBONUCLEASE TATDN1"/>
    <property type="match status" value="1"/>
</dbReference>
<dbReference type="InterPro" id="IPR050891">
    <property type="entry name" value="TatD-type_Hydrolase"/>
</dbReference>
<dbReference type="Pfam" id="PF01137">
    <property type="entry name" value="RTC"/>
    <property type="match status" value="1"/>
</dbReference>
<dbReference type="SUPFAM" id="SSF55205">
    <property type="entry name" value="EPT/RTPC-like"/>
    <property type="match status" value="1"/>
</dbReference>
<dbReference type="Proteomes" id="UP000277300">
    <property type="component" value="Unassembled WGS sequence"/>
</dbReference>
<dbReference type="Pfam" id="PF01026">
    <property type="entry name" value="TatD_DNase"/>
    <property type="match status" value="1"/>
</dbReference>
<dbReference type="AlphaFoldDB" id="A0A3F2RNF3"/>
<name>A0A3F2RNF3_9STRA</name>
<dbReference type="GO" id="GO:0008310">
    <property type="term" value="F:single-stranded DNA 3'-5' DNA exonuclease activity"/>
    <property type="evidence" value="ECO:0007669"/>
    <property type="project" value="TreeGrafter"/>
</dbReference>
<feature type="region of interest" description="Disordered" evidence="5">
    <location>
        <begin position="232"/>
        <end position="252"/>
    </location>
</feature>
<dbReference type="SUPFAM" id="SSF51556">
    <property type="entry name" value="Metallo-dependent hydrolases"/>
    <property type="match status" value="1"/>
</dbReference>
<dbReference type="GO" id="GO:0005829">
    <property type="term" value="C:cytosol"/>
    <property type="evidence" value="ECO:0007669"/>
    <property type="project" value="TreeGrafter"/>
</dbReference>
<dbReference type="PANTHER" id="PTHR10060">
    <property type="entry name" value="TATD FAMILY DEOXYRIBONUCLEASE"/>
    <property type="match status" value="1"/>
</dbReference>
<dbReference type="Gene3D" id="3.20.20.140">
    <property type="entry name" value="Metal-dependent hydrolases"/>
    <property type="match status" value="1"/>
</dbReference>
<dbReference type="GO" id="GO:0046872">
    <property type="term" value="F:metal ion binding"/>
    <property type="evidence" value="ECO:0007669"/>
    <property type="project" value="UniProtKB-KW"/>
</dbReference>
<evidence type="ECO:0000256" key="5">
    <source>
        <dbReference type="SAM" id="MobiDB-lite"/>
    </source>
</evidence>
<dbReference type="FunFam" id="3.20.20.140:FF:000005">
    <property type="entry name" value="TatD family hydrolase"/>
    <property type="match status" value="1"/>
</dbReference>
<evidence type="ECO:0000256" key="1">
    <source>
        <dbReference type="ARBA" id="ARBA00009275"/>
    </source>
</evidence>
<proteinExistence type="inferred from homology"/>
<evidence type="ECO:0000313" key="7">
    <source>
        <dbReference type="EMBL" id="RLN61001.1"/>
    </source>
</evidence>
<accession>A0A3F2RNF3</accession>
<dbReference type="InterPro" id="IPR032466">
    <property type="entry name" value="Metal_Hydrolase"/>
</dbReference>
<dbReference type="InterPro" id="IPR001130">
    <property type="entry name" value="TatD-like"/>
</dbReference>
<evidence type="ECO:0000313" key="8">
    <source>
        <dbReference type="Proteomes" id="UP000277300"/>
    </source>
</evidence>
<dbReference type="InterPro" id="IPR018228">
    <property type="entry name" value="DNase_TatD-rel_CS"/>
</dbReference>
<dbReference type="PROSITE" id="PS01090">
    <property type="entry name" value="TATD_2"/>
    <property type="match status" value="1"/>
</dbReference>
<evidence type="ECO:0000256" key="4">
    <source>
        <dbReference type="ARBA" id="ARBA00022801"/>
    </source>
</evidence>
<protein>
    <recommendedName>
        <fullName evidence="6">RNA 3'-terminal phosphate cyclase domain-containing protein</fullName>
    </recommendedName>
</protein>
<evidence type="ECO:0000256" key="2">
    <source>
        <dbReference type="ARBA" id="ARBA00022722"/>
    </source>
</evidence>
<feature type="domain" description="RNA 3'-terminal phosphate cyclase" evidence="6">
    <location>
        <begin position="271"/>
        <end position="342"/>
    </location>
</feature>
<gene>
    <name evidence="7" type="ORF">BBP00_00005668</name>
</gene>
<organism evidence="7 8">
    <name type="scientific">Phytophthora kernoviae</name>
    <dbReference type="NCBI Taxonomy" id="325452"/>
    <lineage>
        <taxon>Eukaryota</taxon>
        <taxon>Sar</taxon>
        <taxon>Stramenopiles</taxon>
        <taxon>Oomycota</taxon>
        <taxon>Peronosporomycetes</taxon>
        <taxon>Peronosporales</taxon>
        <taxon>Peronosporaceae</taxon>
        <taxon>Phytophthora</taxon>
    </lineage>
</organism>
<comment type="similarity">
    <text evidence="1">Belongs to the metallo-dependent hydrolases superfamily. TatD-type hydrolase family.</text>
</comment>
<dbReference type="OrthoDB" id="413993at2759"/>
<dbReference type="InterPro" id="IPR013792">
    <property type="entry name" value="RNA3'P_cycl/enolpyr_Trfase_a/b"/>
</dbReference>
<dbReference type="InterPro" id="IPR037136">
    <property type="entry name" value="RNA3'_phos_cyclase_dom_sf"/>
</dbReference>
<evidence type="ECO:0000256" key="3">
    <source>
        <dbReference type="ARBA" id="ARBA00022723"/>
    </source>
</evidence>
<comment type="caution">
    <text evidence="7">The sequence shown here is derived from an EMBL/GenBank/DDBJ whole genome shotgun (WGS) entry which is preliminary data.</text>
</comment>
<keyword evidence="3" id="KW-0479">Metal-binding</keyword>
<reference evidence="7 8" key="1">
    <citation type="submission" date="2018-07" db="EMBL/GenBank/DDBJ databases">
        <title>Genome sequencing of oomycete isolates from Chile give support for New Zealand origin for Phytophthora kernoviae and make available the first Nothophytophthora sp. genome.</title>
        <authorList>
            <person name="Studholme D.J."/>
            <person name="Sanfuentes E."/>
            <person name="Panda P."/>
            <person name="Hill R."/>
            <person name="Sambles C."/>
            <person name="Grant M."/>
            <person name="Williams N.M."/>
            <person name="Mcdougal R.L."/>
        </authorList>
    </citation>
    <scope>NUCLEOTIDE SEQUENCE [LARGE SCALE GENOMIC DNA]</scope>
    <source>
        <strain evidence="7">Chile6</strain>
    </source>
</reference>
<sequence>MMLVDIGVNLTNGQFRRDLPQVLHRAAQAGVDTMVITGTSVQESRRAVQLAGKHADTAGVALFTTVGVHPHDAKDFDEHRMIEEMRAIIDGKDGALVVAVGECGLDFNRDYSPRDAQVRAFRAQVALACELQMPLFVHEREAHEALVKVLNPFVEAGTLPPTVVHCFTGQEQEMHRYLDMGFSIGLTGFVCMEPRGMVVRDMVPFIPMSRLMIETDAPFMYPYSGSGMKKRARRQTSSASETKVVAKPMASRPTSKLDEVDGAIVLDGGVGEGGGQVLRVATALCAVMHNVVRVHSIRANRKAPGLRNQHVGTIELVAALSTGGILSGALLNSTDLTFDTRSALLRGGIDEGAFHATSPFIRVTAFGVSATEQLADRYGNSMKAAVKETFSNGEHDIAIDVECIVETTIANLKKRVHRGKKPKEKTAVSALILLETASGGLLSVDRTVEWCVRGRAPRGQRSSIYGAS</sequence>
<dbReference type="EMBL" id="MBDO02000171">
    <property type="protein sequence ID" value="RLN61001.1"/>
    <property type="molecule type" value="Genomic_DNA"/>
</dbReference>
<dbReference type="CDD" id="cd01310">
    <property type="entry name" value="TatD_DNAse"/>
    <property type="match status" value="1"/>
</dbReference>
<keyword evidence="2" id="KW-0540">Nuclease</keyword>
<evidence type="ECO:0000259" key="6">
    <source>
        <dbReference type="Pfam" id="PF01137"/>
    </source>
</evidence>